<sequence length="485" mass="53740">MLGFHVGKVQAPDQSMVHDTEYWLQQINRASVVANVESGLLDRELARKIRAALDELRREAAEPGAQHCDLYIQFEPKLLKLCGMEASRLHAGRSSQDILATSNAAMNQERLMMLAGETARLCDALLETAKRESDALVPAYTNGVQAQPTLYSHYLLAQVYVFSRDIERMVECVRRHDVCPMGSCVCNGTGWPLNSARMAELLGFERTADNAFDAGQCRGNDLPLEASQIAASVMLHIDAFLADFMTQYSQTKPWIHSVDPNGVYHSSAMPQKRNPGLINDCRRDAGLVIGEAQGVLMRMQNLTLGMADVRDSWSMESLMTDAAVVVKTFAGIVKSLRVDRERALAELNAEWTCTQEIADTLMREAGIDFRTGHGFASRFVTYAREKGLTPANATYGDFTGVWSEFAAGKDLPQSFPLNDGQLKQAVNPLHILENRKTPGSASPLMLEDQMNAASQMVRAMKGRVDFFIQNRKEAEKTLESELQAL</sequence>
<evidence type="ECO:0000313" key="8">
    <source>
        <dbReference type="EMBL" id="GBO93914.1"/>
    </source>
</evidence>
<dbReference type="InterPro" id="IPR029419">
    <property type="entry name" value="Arg_succ_lyase_C"/>
</dbReference>
<dbReference type="Proteomes" id="UP000266091">
    <property type="component" value="Unassembled WGS sequence"/>
</dbReference>
<dbReference type="InterPro" id="IPR009049">
    <property type="entry name" value="Argininosuccinate_lyase"/>
</dbReference>
<dbReference type="InterPro" id="IPR022761">
    <property type="entry name" value="Fumarate_lyase_N"/>
</dbReference>
<dbReference type="OrthoDB" id="9155345at2"/>
<accession>A0A401LN31</accession>
<comment type="pathway">
    <text evidence="2">Amino-acid biosynthesis; L-arginine biosynthesis; L-arginine from L-ornithine and carbamoyl phosphate: step 3/3.</text>
</comment>
<feature type="domain" description="Argininosuccinate lyase C-terminal" evidence="7">
    <location>
        <begin position="356"/>
        <end position="402"/>
    </location>
</feature>
<name>A0A388SGV2_9BURK</name>
<dbReference type="PRINTS" id="PR00149">
    <property type="entry name" value="FUMRATELYASE"/>
</dbReference>
<dbReference type="Gene3D" id="1.10.275.10">
    <property type="entry name" value="Fumarase/aspartase (N-terminal domain)"/>
    <property type="match status" value="1"/>
</dbReference>
<evidence type="ECO:0000313" key="9">
    <source>
        <dbReference type="Proteomes" id="UP000266091"/>
    </source>
</evidence>
<dbReference type="GO" id="GO:0042450">
    <property type="term" value="P:L-arginine biosynthetic process via ornithine"/>
    <property type="evidence" value="ECO:0007669"/>
    <property type="project" value="InterPro"/>
</dbReference>
<dbReference type="EMBL" id="BGZJ01000001">
    <property type="protein sequence ID" value="GBO93914.1"/>
    <property type="molecule type" value="Genomic_DNA"/>
</dbReference>
<dbReference type="PANTHER" id="PTHR43814:SF1">
    <property type="entry name" value="ARGININOSUCCINATE LYASE"/>
    <property type="match status" value="1"/>
</dbReference>
<evidence type="ECO:0000256" key="3">
    <source>
        <dbReference type="ARBA" id="ARBA00012338"/>
    </source>
</evidence>
<dbReference type="SUPFAM" id="SSF48557">
    <property type="entry name" value="L-aspartase-like"/>
    <property type="match status" value="1"/>
</dbReference>
<dbReference type="Gene3D" id="1.20.200.10">
    <property type="entry name" value="Fumarase/aspartase (Central domain)"/>
    <property type="match status" value="1"/>
</dbReference>
<feature type="domain" description="Fumarate lyase N-terminal" evidence="6">
    <location>
        <begin position="17"/>
        <end position="289"/>
    </location>
</feature>
<reference evidence="8 9" key="1">
    <citation type="journal article" date="2018" name="Int. J. Syst. Evol. Microbiol.">
        <title>Mesosutterella multiformis gen. nov., sp. nov., a member of the family Sutterellaceae and Sutterella megalosphaeroides sp. nov., isolated from human faeces.</title>
        <authorList>
            <person name="Sakamoto M."/>
            <person name="Ikeyama N."/>
            <person name="Kunihiro T."/>
            <person name="Iino T."/>
            <person name="Yuki M."/>
            <person name="Ohkuma M."/>
        </authorList>
    </citation>
    <scope>NUCLEOTIDE SEQUENCE [LARGE SCALE GENOMIC DNA]</scope>
    <source>
        <strain evidence="8 9">4NBBH2</strain>
    </source>
</reference>
<comment type="catalytic activity">
    <reaction evidence="1">
        <text>2-(N(omega)-L-arginino)succinate = fumarate + L-arginine</text>
        <dbReference type="Rhea" id="RHEA:24020"/>
        <dbReference type="ChEBI" id="CHEBI:29806"/>
        <dbReference type="ChEBI" id="CHEBI:32682"/>
        <dbReference type="ChEBI" id="CHEBI:57472"/>
        <dbReference type="EC" id="4.3.2.1"/>
    </reaction>
</comment>
<gene>
    <name evidence="8" type="primary">argH_2</name>
    <name evidence="8" type="ORF">MESMUL_12680</name>
</gene>
<dbReference type="InterPro" id="IPR024083">
    <property type="entry name" value="Fumarase/histidase_N"/>
</dbReference>
<proteinExistence type="predicted"/>
<evidence type="ECO:0000256" key="2">
    <source>
        <dbReference type="ARBA" id="ARBA00004941"/>
    </source>
</evidence>
<dbReference type="Gene3D" id="1.10.40.30">
    <property type="entry name" value="Fumarase/aspartase (C-terminal domain)"/>
    <property type="match status" value="1"/>
</dbReference>
<dbReference type="RefSeq" id="WP_116270199.1">
    <property type="nucleotide sequence ID" value="NZ_BGZJ01000001.1"/>
</dbReference>
<evidence type="ECO:0000259" key="7">
    <source>
        <dbReference type="Pfam" id="PF14698"/>
    </source>
</evidence>
<dbReference type="InterPro" id="IPR008948">
    <property type="entry name" value="L-Aspartase-like"/>
</dbReference>
<evidence type="ECO:0000256" key="5">
    <source>
        <dbReference type="ARBA" id="ARBA00023239"/>
    </source>
</evidence>
<dbReference type="GO" id="GO:0005829">
    <property type="term" value="C:cytosol"/>
    <property type="evidence" value="ECO:0007669"/>
    <property type="project" value="TreeGrafter"/>
</dbReference>
<dbReference type="UniPathway" id="UPA00068">
    <property type="reaction ID" value="UER00114"/>
</dbReference>
<dbReference type="Pfam" id="PF00206">
    <property type="entry name" value="Lyase_1"/>
    <property type="match status" value="1"/>
</dbReference>
<dbReference type="PRINTS" id="PR00145">
    <property type="entry name" value="ARGSUCLYASE"/>
</dbReference>
<dbReference type="AlphaFoldDB" id="A0A388SGV2"/>
<dbReference type="EC" id="4.3.2.1" evidence="3"/>
<dbReference type="Pfam" id="PF14698">
    <property type="entry name" value="ASL_C2"/>
    <property type="match status" value="1"/>
</dbReference>
<keyword evidence="4" id="KW-0028">Amino-acid biosynthesis</keyword>
<evidence type="ECO:0000256" key="1">
    <source>
        <dbReference type="ARBA" id="ARBA00000985"/>
    </source>
</evidence>
<evidence type="ECO:0000256" key="4">
    <source>
        <dbReference type="ARBA" id="ARBA00022571"/>
    </source>
</evidence>
<evidence type="ECO:0000259" key="6">
    <source>
        <dbReference type="Pfam" id="PF00206"/>
    </source>
</evidence>
<dbReference type="PANTHER" id="PTHR43814">
    <property type="entry name" value="ARGININOSUCCINATE LYASE"/>
    <property type="match status" value="1"/>
</dbReference>
<keyword evidence="5 8" id="KW-0456">Lyase</keyword>
<organism evidence="8 9">
    <name type="scientific">Mesosutterella multiformis</name>
    <dbReference type="NCBI Taxonomy" id="2259133"/>
    <lineage>
        <taxon>Bacteria</taxon>
        <taxon>Pseudomonadati</taxon>
        <taxon>Pseudomonadota</taxon>
        <taxon>Betaproteobacteria</taxon>
        <taxon>Burkholderiales</taxon>
        <taxon>Sutterellaceae</taxon>
        <taxon>Mesosutterella</taxon>
    </lineage>
</organism>
<accession>A0A388SGV2</accession>
<comment type="caution">
    <text evidence="8">The sequence shown here is derived from an EMBL/GenBank/DDBJ whole genome shotgun (WGS) entry which is preliminary data.</text>
</comment>
<dbReference type="InterPro" id="IPR000362">
    <property type="entry name" value="Fumarate_lyase_fam"/>
</dbReference>
<keyword evidence="4" id="KW-0055">Arginine biosynthesis</keyword>
<keyword evidence="9" id="KW-1185">Reference proteome</keyword>
<dbReference type="GO" id="GO:0004056">
    <property type="term" value="F:argininosuccinate lyase activity"/>
    <property type="evidence" value="ECO:0007669"/>
    <property type="project" value="UniProtKB-EC"/>
</dbReference>
<protein>
    <recommendedName>
        <fullName evidence="3">argininosuccinate lyase</fullName>
        <ecNumber evidence="3">4.3.2.1</ecNumber>
    </recommendedName>
</protein>